<organism evidence="2 3">
    <name type="scientific">Chitinophaga parva</name>
    <dbReference type="NCBI Taxonomy" id="2169414"/>
    <lineage>
        <taxon>Bacteria</taxon>
        <taxon>Pseudomonadati</taxon>
        <taxon>Bacteroidota</taxon>
        <taxon>Chitinophagia</taxon>
        <taxon>Chitinophagales</taxon>
        <taxon>Chitinophagaceae</taxon>
        <taxon>Chitinophaga</taxon>
    </lineage>
</organism>
<accession>A0A2T7BQ59</accession>
<evidence type="ECO:0000313" key="3">
    <source>
        <dbReference type="Proteomes" id="UP000244450"/>
    </source>
</evidence>
<evidence type="ECO:0000256" key="1">
    <source>
        <dbReference type="SAM" id="SignalP"/>
    </source>
</evidence>
<dbReference type="OrthoDB" id="800027at2"/>
<reference evidence="2 3" key="1">
    <citation type="submission" date="2018-04" db="EMBL/GenBank/DDBJ databases">
        <title>Chitinophaga fuyangensis sp. nov., isolated from soil in a chemical factory.</title>
        <authorList>
            <person name="Chen K."/>
        </authorList>
    </citation>
    <scope>NUCLEOTIDE SEQUENCE [LARGE SCALE GENOMIC DNA]</scope>
    <source>
        <strain evidence="2 3">LY-1</strain>
    </source>
</reference>
<dbReference type="RefSeq" id="WP_108686455.1">
    <property type="nucleotide sequence ID" value="NZ_QCYK01000001.1"/>
</dbReference>
<dbReference type="Pfam" id="PF12779">
    <property type="entry name" value="WXXGXW"/>
    <property type="match status" value="2"/>
</dbReference>
<evidence type="ECO:0008006" key="4">
    <source>
        <dbReference type="Google" id="ProtNLM"/>
    </source>
</evidence>
<dbReference type="AlphaFoldDB" id="A0A2T7BQ59"/>
<name>A0A2T7BQ59_9BACT</name>
<evidence type="ECO:0000313" key="2">
    <source>
        <dbReference type="EMBL" id="PUZ29818.1"/>
    </source>
</evidence>
<protein>
    <recommendedName>
        <fullName evidence="4">BcpO-related WXXGXW repeat protein</fullName>
    </recommendedName>
</protein>
<dbReference type="EMBL" id="QCYK01000001">
    <property type="protein sequence ID" value="PUZ29818.1"/>
    <property type="molecule type" value="Genomic_DNA"/>
</dbReference>
<keyword evidence="3" id="KW-1185">Reference proteome</keyword>
<sequence length="100" mass="11271">MNKLAGLLVAFALVAFTAADTYAQRVVVRTRPARPTVIVTRPVAPSPRAVWVEEEWVPQGRGYVWHGGYWAAPPRPGVVWIAGHWRHGRGGWVWIPGHWR</sequence>
<comment type="caution">
    <text evidence="2">The sequence shown here is derived from an EMBL/GenBank/DDBJ whole genome shotgun (WGS) entry which is preliminary data.</text>
</comment>
<proteinExistence type="predicted"/>
<dbReference type="InterPro" id="IPR024447">
    <property type="entry name" value="YXWGXW_rpt"/>
</dbReference>
<gene>
    <name evidence="2" type="ORF">DCC81_04180</name>
</gene>
<feature type="signal peptide" evidence="1">
    <location>
        <begin position="1"/>
        <end position="23"/>
    </location>
</feature>
<dbReference type="Proteomes" id="UP000244450">
    <property type="component" value="Unassembled WGS sequence"/>
</dbReference>
<keyword evidence="1" id="KW-0732">Signal</keyword>
<feature type="chain" id="PRO_5015443954" description="BcpO-related WXXGXW repeat protein" evidence="1">
    <location>
        <begin position="24"/>
        <end position="100"/>
    </location>
</feature>